<evidence type="ECO:0000259" key="1">
    <source>
        <dbReference type="Pfam" id="PF16862"/>
    </source>
</evidence>
<dbReference type="Pfam" id="PF16862">
    <property type="entry name" value="Glyco_hydro_79C"/>
    <property type="match status" value="1"/>
</dbReference>
<dbReference type="InterPro" id="IPR031728">
    <property type="entry name" value="GlcAase_C"/>
</dbReference>
<evidence type="ECO:0000313" key="2">
    <source>
        <dbReference type="EMBL" id="OQD64456.1"/>
    </source>
</evidence>
<dbReference type="OrthoDB" id="2796951at2759"/>
<dbReference type="EMBL" id="MDYM01000007">
    <property type="protein sequence ID" value="OQD64456.1"/>
    <property type="molecule type" value="Genomic_DNA"/>
</dbReference>
<dbReference type="SUPFAM" id="SSF51445">
    <property type="entry name" value="(Trans)glycosidases"/>
    <property type="match status" value="1"/>
</dbReference>
<dbReference type="Proteomes" id="UP000191408">
    <property type="component" value="Unassembled WGS sequence"/>
</dbReference>
<protein>
    <recommendedName>
        <fullName evidence="1">Beta-glucuronidase C-terminal domain-containing protein</fullName>
    </recommendedName>
</protein>
<evidence type="ECO:0000313" key="3">
    <source>
        <dbReference type="Proteomes" id="UP000191408"/>
    </source>
</evidence>
<dbReference type="PANTHER" id="PTHR36183:SF3">
    <property type="entry name" value="BETA-GLUCURONIDASE C-TERMINAL DOMAIN-CONTAINING PROTEIN"/>
    <property type="match status" value="1"/>
</dbReference>
<dbReference type="InterPro" id="IPR052974">
    <property type="entry name" value="GH79_Enzymes"/>
</dbReference>
<accession>A0A1V6NJ43</accession>
<sequence>MPVRIGRTTQDRAKYDPYFDGYVSYKVKDPLEAPMSLIYGPRFFDLIKDSGREAILGLNRGLNNRSNTFSAALEANARTSDHLWALELGNEPDLYEFWKYPVATSPWNETQEGLDAANWAQDFINHWNEPLPILAAGGYAIPFAIEPSWPNLPYLVDVAYNQTIKDGTKVYNGHLYSLSNVTADGLNVEMNHRTTAADLNTLPISSSKLDNKPYILGETGFHGADYKMDATLGSAIQTVDKTLRGLSIGIQRMFYHQGTINQAFFNWWSSDSVNAPFYGAYFAALAVEGGGSILASDNGTDSFAQYVVYKKEKPFKVVLVNTEYYSGTGSRSATKFTLTGLENGPVQALRLTGPSSETSVSRLQSDPSLEPSIGGQYFSNDNCSLRGHKKFEKFTVQDYQLTITLSASEALIIYL</sequence>
<dbReference type="InterPro" id="IPR017853">
    <property type="entry name" value="GH"/>
</dbReference>
<proteinExistence type="predicted"/>
<dbReference type="AlphaFoldDB" id="A0A1V6NJ43"/>
<name>A0A1V6NJ43_PENPO</name>
<dbReference type="Gene3D" id="3.20.20.80">
    <property type="entry name" value="Glycosidases"/>
    <property type="match status" value="1"/>
</dbReference>
<gene>
    <name evidence="2" type="ORF">PENPOL_c007G07799</name>
</gene>
<feature type="domain" description="Beta-glucuronidase C-terminal" evidence="1">
    <location>
        <begin position="305"/>
        <end position="412"/>
    </location>
</feature>
<keyword evidence="3" id="KW-1185">Reference proteome</keyword>
<organism evidence="2 3">
    <name type="scientific">Penicillium polonicum</name>
    <dbReference type="NCBI Taxonomy" id="60169"/>
    <lineage>
        <taxon>Eukaryota</taxon>
        <taxon>Fungi</taxon>
        <taxon>Dikarya</taxon>
        <taxon>Ascomycota</taxon>
        <taxon>Pezizomycotina</taxon>
        <taxon>Eurotiomycetes</taxon>
        <taxon>Eurotiomycetidae</taxon>
        <taxon>Eurotiales</taxon>
        <taxon>Aspergillaceae</taxon>
        <taxon>Penicillium</taxon>
    </lineage>
</organism>
<reference evidence="3" key="1">
    <citation type="journal article" date="2017" name="Nat. Microbiol.">
        <title>Global analysis of biosynthetic gene clusters reveals vast potential of secondary metabolite production in Penicillium species.</title>
        <authorList>
            <person name="Nielsen J.C."/>
            <person name="Grijseels S."/>
            <person name="Prigent S."/>
            <person name="Ji B."/>
            <person name="Dainat J."/>
            <person name="Nielsen K.F."/>
            <person name="Frisvad J.C."/>
            <person name="Workman M."/>
            <person name="Nielsen J."/>
        </authorList>
    </citation>
    <scope>NUCLEOTIDE SEQUENCE [LARGE SCALE GENOMIC DNA]</scope>
    <source>
        <strain evidence="3">IBT 4502</strain>
    </source>
</reference>
<comment type="caution">
    <text evidence="2">The sequence shown here is derived from an EMBL/GenBank/DDBJ whole genome shotgun (WGS) entry which is preliminary data.</text>
</comment>
<dbReference type="STRING" id="60169.A0A1V6NJ43"/>
<dbReference type="PANTHER" id="PTHR36183">
    <property type="entry name" value="BETA-GLUCURONIDASE"/>
    <property type="match status" value="1"/>
</dbReference>